<dbReference type="Proteomes" id="UP000002357">
    <property type="component" value="Plasmid pSCL4"/>
</dbReference>
<proteinExistence type="predicted"/>
<feature type="signal peptide" evidence="1">
    <location>
        <begin position="1"/>
        <end position="32"/>
    </location>
</feature>
<keyword evidence="1" id="KW-0732">Signal</keyword>
<dbReference type="KEGG" id="sclf:BB341_29240"/>
<evidence type="ECO:0000313" key="2">
    <source>
        <dbReference type="EMBL" id="EFG04513.2"/>
    </source>
</evidence>
<name>B5GMK9_STRCL</name>
<evidence type="ECO:0008006" key="4">
    <source>
        <dbReference type="Google" id="ProtNLM"/>
    </source>
</evidence>
<geneLocation type="plasmid" evidence="2 3">
    <name>pSCL4</name>
</geneLocation>
<keyword evidence="3" id="KW-1185">Reference proteome</keyword>
<protein>
    <recommendedName>
        <fullName evidence="4">Secreted protein</fullName>
    </recommendedName>
</protein>
<dbReference type="EMBL" id="CM000914">
    <property type="protein sequence ID" value="EFG04513.2"/>
    <property type="molecule type" value="Genomic_DNA"/>
</dbReference>
<evidence type="ECO:0000256" key="1">
    <source>
        <dbReference type="SAM" id="SignalP"/>
    </source>
</evidence>
<feature type="chain" id="PRO_5010492488" description="Secreted protein" evidence="1">
    <location>
        <begin position="33"/>
        <end position="116"/>
    </location>
</feature>
<evidence type="ECO:0000313" key="3">
    <source>
        <dbReference type="Proteomes" id="UP000002357"/>
    </source>
</evidence>
<dbReference type="AlphaFoldDB" id="B5GMK9"/>
<reference evidence="2 3" key="1">
    <citation type="journal article" date="2010" name="Genome Biol. Evol.">
        <title>The sequence of a 1.8-mb bacterial linear plasmid reveals a rich evolutionary reservoir of secondary metabolic pathways.</title>
        <authorList>
            <person name="Medema M.H."/>
            <person name="Trefzer A."/>
            <person name="Kovalchuk A."/>
            <person name="van den Berg M."/>
            <person name="Mueller U."/>
            <person name="Heijne W."/>
            <person name="Wu L."/>
            <person name="Alam M.T."/>
            <person name="Ronning C.M."/>
            <person name="Nierman W.C."/>
            <person name="Bovenberg R.A.L."/>
            <person name="Breitling R."/>
            <person name="Takano E."/>
        </authorList>
    </citation>
    <scope>NUCLEOTIDE SEQUENCE [LARGE SCALE GENOMIC DNA]</scope>
    <source>
        <strain evidence="3">ATCC 27064 / DSM 738 / JCM 4710 / NBRC 13307 / NCIMB 12785 / NRRL 3585 / VKM Ac-602</strain>
        <plasmid evidence="2">pSCL4</plasmid>
    </source>
</reference>
<gene>
    <name evidence="2" type="ORF">SCLAV_p1027</name>
</gene>
<organism evidence="2 3">
    <name type="scientific">Streptomyces clavuligerus</name>
    <dbReference type="NCBI Taxonomy" id="1901"/>
    <lineage>
        <taxon>Bacteria</taxon>
        <taxon>Bacillati</taxon>
        <taxon>Actinomycetota</taxon>
        <taxon>Actinomycetes</taxon>
        <taxon>Kitasatosporales</taxon>
        <taxon>Streptomycetaceae</taxon>
        <taxon>Streptomyces</taxon>
    </lineage>
</organism>
<dbReference type="RefSeq" id="WP_003952966.1">
    <property type="nucleotide sequence ID" value="NZ_CM000914.1"/>
</dbReference>
<accession>B5GMK9</accession>
<sequence>MRKMKKGAAALATGLLALSGGMALLSPATASAAPATPTATPAAAPAAAKGRCTTKGWEWVHGNRVYATCLDTMVNVRVFCSNGGNYQSNPAWKRENNEVSCPSGTNVLSYTTAYRS</sequence>
<keyword evidence="2" id="KW-0614">Plasmid</keyword>
<dbReference type="GeneID" id="93734113"/>